<feature type="transmembrane region" description="Helical" evidence="7">
    <location>
        <begin position="276"/>
        <end position="294"/>
    </location>
</feature>
<feature type="transmembrane region" description="Helical" evidence="7">
    <location>
        <begin position="89"/>
        <end position="109"/>
    </location>
</feature>
<dbReference type="GO" id="GO:0016020">
    <property type="term" value="C:membrane"/>
    <property type="evidence" value="ECO:0007669"/>
    <property type="project" value="UniProtKB-SubCell"/>
</dbReference>
<evidence type="ECO:0000313" key="9">
    <source>
        <dbReference type="EMBL" id="SDB91352.1"/>
    </source>
</evidence>
<dbReference type="PANTHER" id="PTHR23505">
    <property type="entry name" value="SPINSTER"/>
    <property type="match status" value="1"/>
</dbReference>
<dbReference type="InterPro" id="IPR044770">
    <property type="entry name" value="MFS_spinster-like"/>
</dbReference>
<dbReference type="AlphaFoldDB" id="A0A1G6HAP8"/>
<feature type="transmembrane region" description="Helical" evidence="7">
    <location>
        <begin position="314"/>
        <end position="335"/>
    </location>
</feature>
<feature type="transmembrane region" description="Helical" evidence="7">
    <location>
        <begin position="143"/>
        <end position="165"/>
    </location>
</feature>
<feature type="domain" description="Major facilitator superfamily (MFS) profile" evidence="8">
    <location>
        <begin position="51"/>
        <end position="469"/>
    </location>
</feature>
<comment type="subcellular location">
    <subcellularLocation>
        <location evidence="1">Membrane</location>
        <topology evidence="1">Multi-pass membrane protein</topology>
    </subcellularLocation>
</comment>
<feature type="transmembrane region" description="Helical" evidence="7">
    <location>
        <begin position="371"/>
        <end position="391"/>
    </location>
</feature>
<evidence type="ECO:0000256" key="2">
    <source>
        <dbReference type="ARBA" id="ARBA00022448"/>
    </source>
</evidence>
<gene>
    <name evidence="9" type="ORF">SAMN05421732_101893</name>
</gene>
<dbReference type="EMBL" id="FMYO01000001">
    <property type="protein sequence ID" value="SDB91352.1"/>
    <property type="molecule type" value="Genomic_DNA"/>
</dbReference>
<proteinExistence type="predicted"/>
<feature type="region of interest" description="Disordered" evidence="6">
    <location>
        <begin position="1"/>
        <end position="42"/>
    </location>
</feature>
<dbReference type="InterPro" id="IPR036259">
    <property type="entry name" value="MFS_trans_sf"/>
</dbReference>
<organism evidence="9 10">
    <name type="scientific">Acinetobacter kookii</name>
    <dbReference type="NCBI Taxonomy" id="1226327"/>
    <lineage>
        <taxon>Bacteria</taxon>
        <taxon>Pseudomonadati</taxon>
        <taxon>Pseudomonadota</taxon>
        <taxon>Gammaproteobacteria</taxon>
        <taxon>Moraxellales</taxon>
        <taxon>Moraxellaceae</taxon>
        <taxon>Acinetobacter</taxon>
    </lineage>
</organism>
<dbReference type="InterPro" id="IPR020846">
    <property type="entry name" value="MFS_dom"/>
</dbReference>
<evidence type="ECO:0000313" key="10">
    <source>
        <dbReference type="Proteomes" id="UP000243468"/>
    </source>
</evidence>
<evidence type="ECO:0000256" key="5">
    <source>
        <dbReference type="ARBA" id="ARBA00023136"/>
    </source>
</evidence>
<dbReference type="Pfam" id="PF07690">
    <property type="entry name" value="MFS_1"/>
    <property type="match status" value="1"/>
</dbReference>
<feature type="transmembrane region" description="Helical" evidence="7">
    <location>
        <begin position="412"/>
        <end position="431"/>
    </location>
</feature>
<feature type="transmembrane region" description="Helical" evidence="7">
    <location>
        <begin position="219"/>
        <end position="241"/>
    </location>
</feature>
<keyword evidence="10" id="KW-1185">Reference proteome</keyword>
<dbReference type="InterPro" id="IPR011701">
    <property type="entry name" value="MFS"/>
</dbReference>
<sequence>MMNDKSLEIDLVERTLQPENQSFEPTPTETVSPASEQTQPPKESSSYQWYVVVICMLAYILSFVDRQILSLMIEPIKADLMLSDTQFSLLQGLAFSLFYAFMGVPIAALADKKSRIKIISVGIAFWSLATAACGLSKNFIQMFLARLSVGAGEAALSPAFYSIVADLFPKEKIGRALGVYAIGAFIGSGLAFLIGGYVIGLLKDVSFVALPLIGEIKTWQLTFMIVGLPGVLLALLMILTVREPARKGLKVGQDGKVMKASFKNSIAFIKMHRKTFFCHFIGFSFYTMMLYSLLGWAPAYYMRNFGLDASQTGYILGLIILIANTSGALFCGWLIDFFSKRGYSDAAIRSGAIGCAALIVPSVLFTQVDNMQLSFALIFVAMFFSTFPIPASAAATQMLTPNQLRAQVSAKFLLISNLIALGIGTTAVALITDKYFQNTVMVGNSISIVNAVAGVIGTFLLYKGCQYYRDSIKLEKQANQHNA</sequence>
<dbReference type="Proteomes" id="UP000243468">
    <property type="component" value="Unassembled WGS sequence"/>
</dbReference>
<evidence type="ECO:0000256" key="4">
    <source>
        <dbReference type="ARBA" id="ARBA00022989"/>
    </source>
</evidence>
<evidence type="ECO:0000259" key="8">
    <source>
        <dbReference type="PROSITE" id="PS50850"/>
    </source>
</evidence>
<dbReference type="STRING" id="1226327.SAMN05421732_101893"/>
<dbReference type="Gene3D" id="1.20.1250.20">
    <property type="entry name" value="MFS general substrate transporter like domains"/>
    <property type="match status" value="2"/>
</dbReference>
<dbReference type="OrthoDB" id="6057322at2"/>
<feature type="transmembrane region" description="Helical" evidence="7">
    <location>
        <begin position="177"/>
        <end position="199"/>
    </location>
</feature>
<protein>
    <submittedName>
        <fullName evidence="9">Sugar phosphate permease</fullName>
    </submittedName>
</protein>
<feature type="compositionally biased region" description="Polar residues" evidence="6">
    <location>
        <begin position="17"/>
        <end position="42"/>
    </location>
</feature>
<dbReference type="RefSeq" id="WP_092818906.1">
    <property type="nucleotide sequence ID" value="NZ_BAABKJ010000005.1"/>
</dbReference>
<dbReference type="GO" id="GO:0022857">
    <property type="term" value="F:transmembrane transporter activity"/>
    <property type="evidence" value="ECO:0007669"/>
    <property type="project" value="InterPro"/>
</dbReference>
<dbReference type="CDD" id="cd17328">
    <property type="entry name" value="MFS_spinster_like"/>
    <property type="match status" value="1"/>
</dbReference>
<keyword evidence="4 7" id="KW-1133">Transmembrane helix</keyword>
<feature type="transmembrane region" description="Helical" evidence="7">
    <location>
        <begin position="347"/>
        <end position="365"/>
    </location>
</feature>
<dbReference type="PANTHER" id="PTHR23505:SF79">
    <property type="entry name" value="PROTEIN SPINSTER"/>
    <property type="match status" value="1"/>
</dbReference>
<feature type="compositionally biased region" description="Basic and acidic residues" evidence="6">
    <location>
        <begin position="1"/>
        <end position="13"/>
    </location>
</feature>
<evidence type="ECO:0000256" key="3">
    <source>
        <dbReference type="ARBA" id="ARBA00022692"/>
    </source>
</evidence>
<evidence type="ECO:0000256" key="1">
    <source>
        <dbReference type="ARBA" id="ARBA00004141"/>
    </source>
</evidence>
<feature type="transmembrane region" description="Helical" evidence="7">
    <location>
        <begin position="49"/>
        <end position="69"/>
    </location>
</feature>
<dbReference type="SUPFAM" id="SSF103473">
    <property type="entry name" value="MFS general substrate transporter"/>
    <property type="match status" value="1"/>
</dbReference>
<keyword evidence="5 7" id="KW-0472">Membrane</keyword>
<name>A0A1G6HAP8_9GAMM</name>
<reference evidence="10" key="1">
    <citation type="submission" date="2016-09" db="EMBL/GenBank/DDBJ databases">
        <authorList>
            <person name="Varghese N."/>
            <person name="Submissions S."/>
        </authorList>
    </citation>
    <scope>NUCLEOTIDE SEQUENCE [LARGE SCALE GENOMIC DNA]</scope>
    <source>
        <strain evidence="10">ANC 4667</strain>
    </source>
</reference>
<dbReference type="PROSITE" id="PS50850">
    <property type="entry name" value="MFS"/>
    <property type="match status" value="1"/>
</dbReference>
<evidence type="ECO:0000256" key="7">
    <source>
        <dbReference type="SAM" id="Phobius"/>
    </source>
</evidence>
<accession>A0A1G6HAP8</accession>
<keyword evidence="2" id="KW-0813">Transport</keyword>
<feature type="transmembrane region" description="Helical" evidence="7">
    <location>
        <begin position="443"/>
        <end position="462"/>
    </location>
</feature>
<evidence type="ECO:0000256" key="6">
    <source>
        <dbReference type="SAM" id="MobiDB-lite"/>
    </source>
</evidence>
<feature type="transmembrane region" description="Helical" evidence="7">
    <location>
        <begin position="116"/>
        <end position="137"/>
    </location>
</feature>
<keyword evidence="3 7" id="KW-0812">Transmembrane</keyword>